<dbReference type="RefSeq" id="WP_062703149.1">
    <property type="nucleotide sequence ID" value="NZ_LJOD01000021.1"/>
</dbReference>
<keyword evidence="1" id="KW-0812">Transmembrane</keyword>
<name>A0A0N0ZUI4_CHRID</name>
<comment type="caution">
    <text evidence="2">The sequence shown here is derived from an EMBL/GenBank/DDBJ whole genome shotgun (WGS) entry which is preliminary data.</text>
</comment>
<organism evidence="2 3">
    <name type="scientific">Chryseobacterium indologenes</name>
    <name type="common">Flavobacterium indologenes</name>
    <dbReference type="NCBI Taxonomy" id="253"/>
    <lineage>
        <taxon>Bacteria</taxon>
        <taxon>Pseudomonadati</taxon>
        <taxon>Bacteroidota</taxon>
        <taxon>Flavobacteriia</taxon>
        <taxon>Flavobacteriales</taxon>
        <taxon>Weeksellaceae</taxon>
        <taxon>Chryseobacterium group</taxon>
        <taxon>Chryseobacterium</taxon>
    </lineage>
</organism>
<keyword evidence="1" id="KW-0472">Membrane</keyword>
<dbReference type="OrthoDB" id="7024294at2"/>
<evidence type="ECO:0000313" key="3">
    <source>
        <dbReference type="Proteomes" id="UP000037953"/>
    </source>
</evidence>
<gene>
    <name evidence="2" type="ORF">AOB46_21150</name>
</gene>
<keyword evidence="1" id="KW-1133">Transmembrane helix</keyword>
<dbReference type="AlphaFoldDB" id="A0A0N0ZUI4"/>
<reference evidence="2 3" key="1">
    <citation type="journal article" date="2015" name="Genom Data">
        <title>Draft genome sequence of a multidrug-resistant Chryseobacterium indologenes isolate from Malaysia.</title>
        <authorList>
            <person name="Yu C.Y."/>
            <person name="Ang G.Y."/>
            <person name="Cheng H.J."/>
            <person name="Cheong Y.M."/>
            <person name="Yin W.F."/>
            <person name="Chan K.G."/>
        </authorList>
    </citation>
    <scope>NUCLEOTIDE SEQUENCE [LARGE SCALE GENOMIC DNA]</scope>
    <source>
        <strain evidence="2 3">CI_885</strain>
    </source>
</reference>
<feature type="transmembrane region" description="Helical" evidence="1">
    <location>
        <begin position="6"/>
        <end position="29"/>
    </location>
</feature>
<dbReference type="EMBL" id="LJOD01000021">
    <property type="protein sequence ID" value="KPE49217.1"/>
    <property type="molecule type" value="Genomic_DNA"/>
</dbReference>
<reference evidence="3" key="2">
    <citation type="submission" date="2015-09" db="EMBL/GenBank/DDBJ databases">
        <title>Draft genome sequence of a multidrug-resistant Chryseobacterium indologenes isolate from Malaysia.</title>
        <authorList>
            <person name="Yu C.Y."/>
            <person name="Ang G.Y."/>
            <person name="Chan K.-G."/>
        </authorList>
    </citation>
    <scope>NUCLEOTIDE SEQUENCE [LARGE SCALE GENOMIC DNA]</scope>
    <source>
        <strain evidence="3">CI_885</strain>
    </source>
</reference>
<proteinExistence type="predicted"/>
<evidence type="ECO:0000256" key="1">
    <source>
        <dbReference type="SAM" id="Phobius"/>
    </source>
</evidence>
<protein>
    <submittedName>
        <fullName evidence="2">Uncharacterized protein</fullName>
    </submittedName>
</protein>
<dbReference type="Proteomes" id="UP000037953">
    <property type="component" value="Unassembled WGS sequence"/>
</dbReference>
<accession>A0A0N0ZUI4</accession>
<evidence type="ECO:0000313" key="2">
    <source>
        <dbReference type="EMBL" id="KPE49217.1"/>
    </source>
</evidence>
<sequence length="370" mass="44234">MKKFMIITGIIILLVFIFLYNFWGLDLYLINKMNRSQLPDEYKSYQNIDTKKPVVFGKHELKLMWDDSFEPIRHFISSEGDMIIITSEIPKDRNKDEVEDEAGGGGIRFHQDFHFYKLDKDGNIKDHYLYKRTNKNREEELFGDFIVNKHKKYYRTWVTDGDTLAKPFILQNEDLKWDEEQQVSIYHKIFEEADYFYNVSKSYPEQETTYYMDGKWYQVRTNTRLTEKIYNHGRPNGGNDLFRHYSSRDMAMVPNSVPEISPVYFQRTELVELTHSVGGGSASSTAKNWKGELYCRLPVDKDTLKFKIPMYFEKGFTTQKFYESPGEKIRKYKAELEKQYSPYFYFADKRFNFKLFTTSDRKLYIIKPIQ</sequence>
<dbReference type="PATRIC" id="fig|253.9.peg.2637"/>